<keyword evidence="2" id="KW-0805">Transcription regulation</keyword>
<dbReference type="Pfam" id="PF02362">
    <property type="entry name" value="B3"/>
    <property type="match status" value="1"/>
</dbReference>
<evidence type="ECO:0000313" key="7">
    <source>
        <dbReference type="EMBL" id="KAK6121937.1"/>
    </source>
</evidence>
<organism evidence="7 8">
    <name type="scientific">Rehmannia glutinosa</name>
    <name type="common">Chinese foxglove</name>
    <dbReference type="NCBI Taxonomy" id="99300"/>
    <lineage>
        <taxon>Eukaryota</taxon>
        <taxon>Viridiplantae</taxon>
        <taxon>Streptophyta</taxon>
        <taxon>Embryophyta</taxon>
        <taxon>Tracheophyta</taxon>
        <taxon>Spermatophyta</taxon>
        <taxon>Magnoliopsida</taxon>
        <taxon>eudicotyledons</taxon>
        <taxon>Gunneridae</taxon>
        <taxon>Pentapetalae</taxon>
        <taxon>asterids</taxon>
        <taxon>lamiids</taxon>
        <taxon>Lamiales</taxon>
        <taxon>Orobanchaceae</taxon>
        <taxon>Rehmannieae</taxon>
        <taxon>Rehmannia</taxon>
    </lineage>
</organism>
<proteinExistence type="predicted"/>
<accession>A0ABR0UHH2</accession>
<dbReference type="SUPFAM" id="SSF101936">
    <property type="entry name" value="DNA-binding pseudobarrel domain"/>
    <property type="match status" value="1"/>
</dbReference>
<keyword evidence="8" id="KW-1185">Reference proteome</keyword>
<dbReference type="EMBL" id="JABTTQ020002824">
    <property type="protein sequence ID" value="KAK6121937.1"/>
    <property type="molecule type" value="Genomic_DNA"/>
</dbReference>
<evidence type="ECO:0000259" key="6">
    <source>
        <dbReference type="SMART" id="SM01019"/>
    </source>
</evidence>
<reference evidence="7 8" key="1">
    <citation type="journal article" date="2021" name="Comput. Struct. Biotechnol. J.">
        <title>De novo genome assembly of the potent medicinal plant Rehmannia glutinosa using nanopore technology.</title>
        <authorList>
            <person name="Ma L."/>
            <person name="Dong C."/>
            <person name="Song C."/>
            <person name="Wang X."/>
            <person name="Zheng X."/>
            <person name="Niu Y."/>
            <person name="Chen S."/>
            <person name="Feng W."/>
        </authorList>
    </citation>
    <scope>NUCLEOTIDE SEQUENCE [LARGE SCALE GENOMIC DNA]</scope>
    <source>
        <strain evidence="7">DH-2019</strain>
    </source>
</reference>
<evidence type="ECO:0000313" key="8">
    <source>
        <dbReference type="Proteomes" id="UP001318860"/>
    </source>
</evidence>
<dbReference type="Proteomes" id="UP001318860">
    <property type="component" value="Unassembled WGS sequence"/>
</dbReference>
<comment type="subcellular location">
    <subcellularLocation>
        <location evidence="1">Nucleus</location>
    </subcellularLocation>
</comment>
<evidence type="ECO:0000256" key="1">
    <source>
        <dbReference type="ARBA" id="ARBA00004123"/>
    </source>
</evidence>
<gene>
    <name evidence="7" type="ORF">DH2020_044320</name>
</gene>
<protein>
    <recommendedName>
        <fullName evidence="6">TF-B3 domain-containing protein</fullName>
    </recommendedName>
</protein>
<dbReference type="Gene3D" id="2.40.330.10">
    <property type="entry name" value="DNA-binding pseudobarrel domain"/>
    <property type="match status" value="1"/>
</dbReference>
<keyword evidence="3" id="KW-0238">DNA-binding</keyword>
<evidence type="ECO:0000256" key="3">
    <source>
        <dbReference type="ARBA" id="ARBA00023125"/>
    </source>
</evidence>
<name>A0ABR0UHH2_REHGL</name>
<evidence type="ECO:0000256" key="2">
    <source>
        <dbReference type="ARBA" id="ARBA00023015"/>
    </source>
</evidence>
<evidence type="ECO:0000256" key="4">
    <source>
        <dbReference type="ARBA" id="ARBA00023163"/>
    </source>
</evidence>
<evidence type="ECO:0000256" key="5">
    <source>
        <dbReference type="ARBA" id="ARBA00023242"/>
    </source>
</evidence>
<keyword evidence="5" id="KW-0539">Nucleus</keyword>
<dbReference type="InterPro" id="IPR015300">
    <property type="entry name" value="DNA-bd_pseudobarrel_sf"/>
</dbReference>
<dbReference type="SMART" id="SM01019">
    <property type="entry name" value="B3"/>
    <property type="match status" value="1"/>
</dbReference>
<dbReference type="InterPro" id="IPR003340">
    <property type="entry name" value="B3_DNA-bd"/>
</dbReference>
<comment type="caution">
    <text evidence="7">The sequence shown here is derived from an EMBL/GenBank/DDBJ whole genome shotgun (WGS) entry which is preliminary data.</text>
</comment>
<dbReference type="CDD" id="cd10017">
    <property type="entry name" value="B3_DNA"/>
    <property type="match status" value="1"/>
</dbReference>
<feature type="domain" description="TF-B3" evidence="6">
    <location>
        <begin position="216"/>
        <end position="309"/>
    </location>
</feature>
<sequence length="490" mass="56127">MADFGNSYIRFEYSIVLCQKGNFTWASALGPLCIGQEYPFPCEDMWHLDVMQAYILSLDTLDIIMMMHDIDYLGRKRLRKTGVARMSMVESRRRWEVGEWACSRRNPFHLYEVFKCVRLDLGNYHFWKAQVLSTLRAHGFDGYLFGTIRPPPEFHPISGTSNSELLRVPRLTFALFQIPISLESALMSDVLKIDIEKSTRNGLIIREVKPDVSIDDLSNLTNGIENLWFLFIPMDFIKDFNIDFTEEITLVDPRRRAFRAKCKKWKDGRMIVTGGWRRLCRLNLVTKDDRCICEFIQEEDRRLYLNVSVDLSLYELAIIVIFATKFNAKSSPSSGDYHPSALPFLALRMKLPPSGSTNVISSVKSKLKSLIKSMGINYHDNEINLYITPGLVWRYHLRHRGLPKGSRFEEVEPLVVKNAYGESEVVELALAQGEQKANQNPKLVRIDGLVWFGLNGVSRNHKNPVEFQSTGAETVPVPSPDFVAPDTIST</sequence>
<keyword evidence="4" id="KW-0804">Transcription</keyword>